<sequence>MYKIGVDIGGTKINFVLLKNSKIVRTGRIATPKSKAKLIEVLVKNIERLISNLPKSKISGIGLGVPSPLDLKGDLILNPVNIRCLRNVRLAKIIQKKVKIKTVMANDADCFALAETLWGAGKGARTVFGMTLGSGVGGGIVMAGKIYRGTFGSAGEAGHMMIDSDGSLEDYCSAKFFLKQGFSPQELSEMAKRGDKKAQKIYREYGRYLGIGLSNIVNILDPQVFILGGGIANSFPLFIEQAKKEVDKRAISPLSRKYVKIRKAKLGELAGAIGAALLTNR</sequence>
<evidence type="ECO:0000256" key="1">
    <source>
        <dbReference type="ARBA" id="ARBA00006479"/>
    </source>
</evidence>
<comment type="caution">
    <text evidence="2">The sequence shown here is derived from an EMBL/GenBank/DDBJ whole genome shotgun (WGS) entry which is preliminary data.</text>
</comment>
<accession>A0A2H0WX34</accession>
<dbReference type="Gene3D" id="3.30.420.40">
    <property type="match status" value="2"/>
</dbReference>
<dbReference type="Proteomes" id="UP000229675">
    <property type="component" value="Unassembled WGS sequence"/>
</dbReference>
<organism evidence="2 3">
    <name type="scientific">Candidatus Nealsonbacteria bacterium CG09_land_8_20_14_0_10_42_14</name>
    <dbReference type="NCBI Taxonomy" id="1974707"/>
    <lineage>
        <taxon>Bacteria</taxon>
        <taxon>Candidatus Nealsoniibacteriota</taxon>
    </lineage>
</organism>
<dbReference type="PROSITE" id="PS01125">
    <property type="entry name" value="ROK"/>
    <property type="match status" value="1"/>
</dbReference>
<gene>
    <name evidence="2" type="ORF">COT59_01775</name>
</gene>
<dbReference type="InterPro" id="IPR049874">
    <property type="entry name" value="ROK_cs"/>
</dbReference>
<dbReference type="InterPro" id="IPR043129">
    <property type="entry name" value="ATPase_NBD"/>
</dbReference>
<name>A0A2H0WX34_9BACT</name>
<dbReference type="AlphaFoldDB" id="A0A2H0WX34"/>
<proteinExistence type="inferred from homology"/>
<dbReference type="InterPro" id="IPR000600">
    <property type="entry name" value="ROK"/>
</dbReference>
<dbReference type="SUPFAM" id="SSF53067">
    <property type="entry name" value="Actin-like ATPase domain"/>
    <property type="match status" value="1"/>
</dbReference>
<reference evidence="3" key="1">
    <citation type="submission" date="2017-09" db="EMBL/GenBank/DDBJ databases">
        <title>Depth-based differentiation of microbial function through sediment-hosted aquifers and enrichment of novel symbionts in the deep terrestrial subsurface.</title>
        <authorList>
            <person name="Probst A.J."/>
            <person name="Ladd B."/>
            <person name="Jarett J.K."/>
            <person name="Geller-Mcgrath D.E."/>
            <person name="Sieber C.M.K."/>
            <person name="Emerson J.B."/>
            <person name="Anantharaman K."/>
            <person name="Thomas B.C."/>
            <person name="Malmstrom R."/>
            <person name="Stieglmeier M."/>
            <person name="Klingl A."/>
            <person name="Woyke T."/>
            <person name="Ryan C.M."/>
            <person name="Banfield J.F."/>
        </authorList>
    </citation>
    <scope>NUCLEOTIDE SEQUENCE [LARGE SCALE GENOMIC DNA]</scope>
</reference>
<dbReference type="Pfam" id="PF00480">
    <property type="entry name" value="ROK"/>
    <property type="match status" value="1"/>
</dbReference>
<dbReference type="PANTHER" id="PTHR18964">
    <property type="entry name" value="ROK (REPRESSOR, ORF, KINASE) FAMILY"/>
    <property type="match status" value="1"/>
</dbReference>
<evidence type="ECO:0000313" key="3">
    <source>
        <dbReference type="Proteomes" id="UP000229675"/>
    </source>
</evidence>
<evidence type="ECO:0008006" key="4">
    <source>
        <dbReference type="Google" id="ProtNLM"/>
    </source>
</evidence>
<dbReference type="EMBL" id="PEZD01000039">
    <property type="protein sequence ID" value="PIS17234.1"/>
    <property type="molecule type" value="Genomic_DNA"/>
</dbReference>
<dbReference type="CDD" id="cd23763">
    <property type="entry name" value="ASKHA_ATPase_ROK"/>
    <property type="match status" value="1"/>
</dbReference>
<evidence type="ECO:0000313" key="2">
    <source>
        <dbReference type="EMBL" id="PIS17234.1"/>
    </source>
</evidence>
<dbReference type="PANTHER" id="PTHR18964:SF149">
    <property type="entry name" value="BIFUNCTIONAL UDP-N-ACETYLGLUCOSAMINE 2-EPIMERASE_N-ACETYLMANNOSAMINE KINASE"/>
    <property type="match status" value="1"/>
</dbReference>
<comment type="similarity">
    <text evidence="1">Belongs to the ROK (NagC/XylR) family.</text>
</comment>
<protein>
    <recommendedName>
        <fullName evidence="4">ROK family protein</fullName>
    </recommendedName>
</protein>